<reference evidence="1 2" key="1">
    <citation type="journal article" date="2023" name="bioRxiv">
        <title>High-quality genome assemblies of four members of thePodospora anserinaspecies complex.</title>
        <authorList>
            <person name="Ament-Velasquez S.L."/>
            <person name="Vogan A.A."/>
            <person name="Wallerman O."/>
            <person name="Hartmann F."/>
            <person name="Gautier V."/>
            <person name="Silar P."/>
            <person name="Giraud T."/>
            <person name="Johannesson H."/>
        </authorList>
    </citation>
    <scope>NUCLEOTIDE SEQUENCE [LARGE SCALE GENOMIC DNA]</scope>
    <source>
        <strain evidence="1 2">CBS 415.72m</strain>
    </source>
</reference>
<dbReference type="PANTHER" id="PTHR37535">
    <property type="entry name" value="FLUG DOMAIN PROTEIN"/>
    <property type="match status" value="1"/>
</dbReference>
<comment type="caution">
    <text evidence="1">The sequence shown here is derived from an EMBL/GenBank/DDBJ whole genome shotgun (WGS) entry which is preliminary data.</text>
</comment>
<dbReference type="PANTHER" id="PTHR37535:SF3">
    <property type="entry name" value="FLUG DOMAIN-CONTAINING PROTEIN"/>
    <property type="match status" value="1"/>
</dbReference>
<dbReference type="Pfam" id="PF11917">
    <property type="entry name" value="DUF3435"/>
    <property type="match status" value="1"/>
</dbReference>
<gene>
    <name evidence="1" type="ORF">QC762_0069410</name>
</gene>
<sequence>MPRVLQISLDSDDEDAGLVSAAQLIQRFESNPILEFVPVSKRAQEAAKRDWQKFEWWYRNIPDQDYSMTTAWMDFCENKDKPKSLIRAFLYEHVLRSRQKRPAIGQSETQVVQTISAAKSALTFWRNIVYMADTTILNEARHNDRDNRHKWKLRWADVGAGGNPGSGPVADVSRWIRVELSDELHLSREQTYEKKVLTSDDIILLLDTLWTRPSDLRCTARQRVAFHSVLLLAGFGFRPGSIVSFKYQHVRIRCLRVDDNPKNLAICATIKIVHNKRRQYTANSHNAVVQFSITLVPCQTICLLSLIIAQAIHDNAFEADFGSLEELLTRPNLDQTDCLDLRWKEDKMEQEIFPVPYHKYWDIWNELWRVAGNRDTIRPYSLRVGAGSVLDGPLTPALRGHLMSNTTAVFESSYQPEHIRQELMPIIFGADAAGEHHSLFRSLQRATLLRDVNAPLYPTEEDKESLRQRVDITKLTWEYKQAKARSSSPDINRAYAALATRRKQILALIVEKRRVN</sequence>
<dbReference type="Proteomes" id="UP001323405">
    <property type="component" value="Unassembled WGS sequence"/>
</dbReference>
<evidence type="ECO:0000313" key="1">
    <source>
        <dbReference type="EMBL" id="KAK4654806.1"/>
    </source>
</evidence>
<dbReference type="RefSeq" id="XP_062743781.1">
    <property type="nucleotide sequence ID" value="XM_062883725.1"/>
</dbReference>
<evidence type="ECO:0000313" key="2">
    <source>
        <dbReference type="Proteomes" id="UP001323405"/>
    </source>
</evidence>
<protein>
    <recommendedName>
        <fullName evidence="3">Tyr recombinase domain-containing protein</fullName>
    </recommendedName>
</protein>
<name>A0ABR0GGP8_9PEZI</name>
<accession>A0ABR0GGP8</accession>
<keyword evidence="2" id="KW-1185">Reference proteome</keyword>
<dbReference type="GeneID" id="87903401"/>
<dbReference type="InterPro" id="IPR021842">
    <property type="entry name" value="DUF3435"/>
</dbReference>
<evidence type="ECO:0008006" key="3">
    <source>
        <dbReference type="Google" id="ProtNLM"/>
    </source>
</evidence>
<proteinExistence type="predicted"/>
<organism evidence="1 2">
    <name type="scientific">Podospora pseudocomata</name>
    <dbReference type="NCBI Taxonomy" id="2093779"/>
    <lineage>
        <taxon>Eukaryota</taxon>
        <taxon>Fungi</taxon>
        <taxon>Dikarya</taxon>
        <taxon>Ascomycota</taxon>
        <taxon>Pezizomycotina</taxon>
        <taxon>Sordariomycetes</taxon>
        <taxon>Sordariomycetidae</taxon>
        <taxon>Sordariales</taxon>
        <taxon>Podosporaceae</taxon>
        <taxon>Podospora</taxon>
    </lineage>
</organism>
<dbReference type="EMBL" id="JAFFHA010000006">
    <property type="protein sequence ID" value="KAK4654806.1"/>
    <property type="molecule type" value="Genomic_DNA"/>
</dbReference>